<evidence type="ECO:0000313" key="6">
    <source>
        <dbReference type="EMBL" id="GII24028.1"/>
    </source>
</evidence>
<organism evidence="6 7">
    <name type="scientific">Planosporangium mesophilum</name>
    <dbReference type="NCBI Taxonomy" id="689768"/>
    <lineage>
        <taxon>Bacteria</taxon>
        <taxon>Bacillati</taxon>
        <taxon>Actinomycetota</taxon>
        <taxon>Actinomycetes</taxon>
        <taxon>Micromonosporales</taxon>
        <taxon>Micromonosporaceae</taxon>
        <taxon>Planosporangium</taxon>
    </lineage>
</organism>
<dbReference type="SUPFAM" id="SSF55729">
    <property type="entry name" value="Acyl-CoA N-acyltransferases (Nat)"/>
    <property type="match status" value="1"/>
</dbReference>
<keyword evidence="7" id="KW-1185">Reference proteome</keyword>
<comment type="pathway">
    <text evidence="2">Siderophore biosynthesis; mycobactin biosynthesis.</text>
</comment>
<evidence type="ECO:0000256" key="2">
    <source>
        <dbReference type="ARBA" id="ARBA00005102"/>
    </source>
</evidence>
<proteinExistence type="predicted"/>
<evidence type="ECO:0000256" key="1">
    <source>
        <dbReference type="ARBA" id="ARBA00003818"/>
    </source>
</evidence>
<dbReference type="InterPro" id="IPR016181">
    <property type="entry name" value="Acyl_CoA_acyltransferase"/>
</dbReference>
<evidence type="ECO:0000256" key="4">
    <source>
        <dbReference type="ARBA" id="ARBA00031122"/>
    </source>
</evidence>
<dbReference type="PANTHER" id="PTHR31438">
    <property type="entry name" value="LYSINE N-ACYLTRANSFERASE C17G9.06C-RELATED"/>
    <property type="match status" value="1"/>
</dbReference>
<accession>A0A8J3TCQ5</accession>
<protein>
    <recommendedName>
        <fullName evidence="3">Lysine N-acyltransferase MbtK</fullName>
    </recommendedName>
    <alternativeName>
        <fullName evidence="4">Mycobactin synthase protein K</fullName>
    </alternativeName>
</protein>
<dbReference type="Gene3D" id="3.40.630.30">
    <property type="match status" value="1"/>
</dbReference>
<dbReference type="InterPro" id="IPR019432">
    <property type="entry name" value="Acyltransferase_MbtK/IucB-like"/>
</dbReference>
<gene>
    <name evidence="6" type="ORF">Pme01_36250</name>
</gene>
<comment type="function">
    <text evidence="1">Acyltransferase required for the direct transfer of medium- to long-chain fatty acyl moieties from a carrier protein (MbtL) on to the epsilon-amino group of lysine residue in the mycobactin core.</text>
</comment>
<dbReference type="SMART" id="SM01006">
    <property type="entry name" value="AlcB"/>
    <property type="match status" value="1"/>
</dbReference>
<feature type="domain" description="Acyltransferase MbtK/IucB-like conserved" evidence="5">
    <location>
        <begin position="17"/>
        <end position="64"/>
    </location>
</feature>
<dbReference type="AlphaFoldDB" id="A0A8J3TCQ5"/>
<evidence type="ECO:0000313" key="7">
    <source>
        <dbReference type="Proteomes" id="UP000599074"/>
    </source>
</evidence>
<dbReference type="Proteomes" id="UP000599074">
    <property type="component" value="Unassembled WGS sequence"/>
</dbReference>
<reference evidence="6" key="1">
    <citation type="submission" date="2021-01" db="EMBL/GenBank/DDBJ databases">
        <title>Whole genome shotgun sequence of Planosporangium mesophilum NBRC 109066.</title>
        <authorList>
            <person name="Komaki H."/>
            <person name="Tamura T."/>
        </authorList>
    </citation>
    <scope>NUCLEOTIDE SEQUENCE</scope>
    <source>
        <strain evidence="6">NBRC 109066</strain>
    </source>
</reference>
<sequence length="186" mass="20768">MTVFTHAHQRLGEFTLRAVDPVADADLLHRWVTHPRSAYWLMQQATLADVVREYQTVAARPGHDALLGLHEGRPAFLVERYDPHHELGGVYPVQPGDVGMHFLVAPTDTPVAGFTRAVIVTVMELLFADPRTRRVVVEPDVRNTAVHALNAYVGFRVVNTVRLPNKTAYLSICTREQYEAARGAHA</sequence>
<evidence type="ECO:0000256" key="3">
    <source>
        <dbReference type="ARBA" id="ARBA00020586"/>
    </source>
</evidence>
<dbReference type="GO" id="GO:0019290">
    <property type="term" value="P:siderophore biosynthetic process"/>
    <property type="evidence" value="ECO:0007669"/>
    <property type="project" value="InterPro"/>
</dbReference>
<comment type="caution">
    <text evidence="6">The sequence shown here is derived from an EMBL/GenBank/DDBJ whole genome shotgun (WGS) entry which is preliminary data.</text>
</comment>
<dbReference type="PANTHER" id="PTHR31438:SF1">
    <property type="entry name" value="LYSINE N-ACYLTRANSFERASE C17G9.06C-RELATED"/>
    <property type="match status" value="1"/>
</dbReference>
<dbReference type="GO" id="GO:0016410">
    <property type="term" value="F:N-acyltransferase activity"/>
    <property type="evidence" value="ECO:0007669"/>
    <property type="project" value="TreeGrafter"/>
</dbReference>
<evidence type="ECO:0000259" key="5">
    <source>
        <dbReference type="SMART" id="SM01006"/>
    </source>
</evidence>
<name>A0A8J3TCQ5_9ACTN</name>
<dbReference type="UniPathway" id="UPA00011"/>
<dbReference type="EMBL" id="BOON01000033">
    <property type="protein sequence ID" value="GII24028.1"/>
    <property type="molecule type" value="Genomic_DNA"/>
</dbReference>
<dbReference type="Pfam" id="PF13523">
    <property type="entry name" value="Acetyltransf_8"/>
    <property type="match status" value="1"/>
</dbReference>
<dbReference type="RefSeq" id="WP_168116911.1">
    <property type="nucleotide sequence ID" value="NZ_BOON01000033.1"/>
</dbReference>